<dbReference type="AlphaFoldDB" id="A0A3B0VG09"/>
<keyword evidence="1" id="KW-0732">Signal</keyword>
<dbReference type="PANTHER" id="PTHR35038">
    <property type="entry name" value="DISSIMILATORY SULFITE REDUCTASE SIRA"/>
    <property type="match status" value="1"/>
</dbReference>
<evidence type="ECO:0008006" key="3">
    <source>
        <dbReference type="Google" id="ProtNLM"/>
    </source>
</evidence>
<reference evidence="2" key="1">
    <citation type="submission" date="2018-06" db="EMBL/GenBank/DDBJ databases">
        <authorList>
            <person name="Zhirakovskaya E."/>
        </authorList>
    </citation>
    <scope>NUCLEOTIDE SEQUENCE</scope>
</reference>
<gene>
    <name evidence="2" type="ORF">MNBD_DELTA03-514</name>
</gene>
<sequence>MRGRDIYGVSKDFINSNHGQIGCVNCHKGQNVDDKDKAHKGMIKDPSEKDGGGVCRECHEDITSTFKNSMHYQLNGIKSIVGTIIKPHKMGKTLLPAAWGLDCANCHSTCGSCHVAWPIVAKGGLLNRHRFMKTPPMDKTCYSCHGSRFAGEYMGKLGATADVHYEKGQMVCTDCHKAGELHETQPKGADRYYAVKTVRCVQCHPDAAKSGRSKIAMHNAHPAGTLACAVCHANKYFNCTDCHVSLDFKQAGQKPAVIFPTNPLFTFKIGRNIDRSPANPYKYNLVRHTPALKNTLASFRYFQAVLKGAPGPKDLIANYDALPTWNSASVHSIQLRTPQNQTCNSCHGHKELFLTQSDLTSKDPAANEKIIVRKIPPPIKR</sequence>
<dbReference type="InterPro" id="IPR051829">
    <property type="entry name" value="Multiheme_Cytochr_ET"/>
</dbReference>
<accession>A0A3B0VG09</accession>
<evidence type="ECO:0000313" key="2">
    <source>
        <dbReference type="EMBL" id="VAW42548.1"/>
    </source>
</evidence>
<dbReference type="EMBL" id="UOEX01000453">
    <property type="protein sequence ID" value="VAW42548.1"/>
    <property type="molecule type" value="Genomic_DNA"/>
</dbReference>
<dbReference type="Gene3D" id="1.10.1130.10">
    <property type="entry name" value="Flavocytochrome C3, Chain A"/>
    <property type="match status" value="1"/>
</dbReference>
<name>A0A3B0VG09_9ZZZZ</name>
<evidence type="ECO:0000256" key="1">
    <source>
        <dbReference type="ARBA" id="ARBA00022729"/>
    </source>
</evidence>
<dbReference type="InterPro" id="IPR036280">
    <property type="entry name" value="Multihaem_cyt_sf"/>
</dbReference>
<proteinExistence type="predicted"/>
<protein>
    <recommendedName>
        <fullName evidence="3">Cytochrome c family protein</fullName>
    </recommendedName>
</protein>
<organism evidence="2">
    <name type="scientific">hydrothermal vent metagenome</name>
    <dbReference type="NCBI Taxonomy" id="652676"/>
    <lineage>
        <taxon>unclassified sequences</taxon>
        <taxon>metagenomes</taxon>
        <taxon>ecological metagenomes</taxon>
    </lineage>
</organism>
<dbReference type="SUPFAM" id="SSF48695">
    <property type="entry name" value="Multiheme cytochromes"/>
    <property type="match status" value="1"/>
</dbReference>